<gene>
    <name evidence="1" type="ORF">EJ913_28750</name>
</gene>
<organism evidence="1 2">
    <name type="scientific">Azospirillum doebereinerae</name>
    <dbReference type="NCBI Taxonomy" id="92933"/>
    <lineage>
        <taxon>Bacteria</taxon>
        <taxon>Pseudomonadati</taxon>
        <taxon>Pseudomonadota</taxon>
        <taxon>Alphaproteobacteria</taxon>
        <taxon>Rhodospirillales</taxon>
        <taxon>Azospirillaceae</taxon>
        <taxon>Azospirillum</taxon>
    </lineage>
</organism>
<dbReference type="AlphaFoldDB" id="A0A3S0V2W7"/>
<accession>A0A3S0V2W7</accession>
<reference evidence="1 2" key="1">
    <citation type="submission" date="2018-12" db="EMBL/GenBank/DDBJ databases">
        <authorList>
            <person name="Yang Y."/>
        </authorList>
    </citation>
    <scope>NUCLEOTIDE SEQUENCE [LARGE SCALE GENOMIC DNA]</scope>
    <source>
        <strain evidence="1 2">GSF71</strain>
    </source>
</reference>
<dbReference type="OrthoDB" id="9814088at2"/>
<evidence type="ECO:0000313" key="1">
    <source>
        <dbReference type="EMBL" id="RUQ62530.1"/>
    </source>
</evidence>
<evidence type="ECO:0000313" key="2">
    <source>
        <dbReference type="Proteomes" id="UP000280346"/>
    </source>
</evidence>
<proteinExistence type="predicted"/>
<dbReference type="Proteomes" id="UP000280346">
    <property type="component" value="Unassembled WGS sequence"/>
</dbReference>
<protein>
    <submittedName>
        <fullName evidence="1">Uncharacterized protein</fullName>
    </submittedName>
</protein>
<dbReference type="SUPFAM" id="SSF52540">
    <property type="entry name" value="P-loop containing nucleoside triphosphate hydrolases"/>
    <property type="match status" value="1"/>
</dbReference>
<name>A0A3S0V2W7_9PROT</name>
<keyword evidence="2" id="KW-1185">Reference proteome</keyword>
<sequence length="131" mass="15108">MTLPEKNMQEYRRFEKTLVSELYDIEAVNRGVLACKLLQFSNGSMYDEDGRDVWIHDEKLEALENIIEEANGAPVLVAYSFKFDLSCIRKVFKKAVVFGETDVRRTKERWNKGKIDLMLAHPNSIGHGQNV</sequence>
<dbReference type="EMBL" id="RZIJ01000038">
    <property type="protein sequence ID" value="RUQ62530.1"/>
    <property type="molecule type" value="Genomic_DNA"/>
</dbReference>
<comment type="caution">
    <text evidence="1">The sequence shown here is derived from an EMBL/GenBank/DDBJ whole genome shotgun (WGS) entry which is preliminary data.</text>
</comment>
<dbReference type="InterPro" id="IPR027417">
    <property type="entry name" value="P-loop_NTPase"/>
</dbReference>
<dbReference type="RefSeq" id="WP_148125313.1">
    <property type="nucleotide sequence ID" value="NZ_JBNPXW010000003.1"/>
</dbReference>